<name>A0A8S3AG44_9BILA</name>
<organism evidence="2 3">
    <name type="scientific">Didymodactylos carnosus</name>
    <dbReference type="NCBI Taxonomy" id="1234261"/>
    <lineage>
        <taxon>Eukaryota</taxon>
        <taxon>Metazoa</taxon>
        <taxon>Spiralia</taxon>
        <taxon>Gnathifera</taxon>
        <taxon>Rotifera</taxon>
        <taxon>Eurotatoria</taxon>
        <taxon>Bdelloidea</taxon>
        <taxon>Philodinida</taxon>
        <taxon>Philodinidae</taxon>
        <taxon>Didymodactylos</taxon>
    </lineage>
</organism>
<evidence type="ECO:0000313" key="2">
    <source>
        <dbReference type="EMBL" id="CAF4704063.1"/>
    </source>
</evidence>
<accession>A0A8S3AG44</accession>
<dbReference type="EMBL" id="CAJOBC010163755">
    <property type="protein sequence ID" value="CAF4704063.1"/>
    <property type="molecule type" value="Genomic_DNA"/>
</dbReference>
<dbReference type="Proteomes" id="UP000681722">
    <property type="component" value="Unassembled WGS sequence"/>
</dbReference>
<dbReference type="AlphaFoldDB" id="A0A8S3AG44"/>
<sequence length="50" mass="6131">MYIHLRPPKQLHLRNISTTNDLRKRLSEKQWNNYVKATNKALEKEQLRQQ</sequence>
<evidence type="ECO:0000313" key="1">
    <source>
        <dbReference type="EMBL" id="CAF4157662.1"/>
    </source>
</evidence>
<evidence type="ECO:0000313" key="3">
    <source>
        <dbReference type="Proteomes" id="UP000681722"/>
    </source>
</evidence>
<gene>
    <name evidence="1" type="ORF">SRO942_LOCUS29790</name>
    <name evidence="2" type="ORF">SRO942_LOCUS51459</name>
</gene>
<comment type="caution">
    <text evidence="2">The sequence shown here is derived from an EMBL/GenBank/DDBJ whole genome shotgun (WGS) entry which is preliminary data.</text>
</comment>
<feature type="non-terminal residue" evidence="2">
    <location>
        <position position="50"/>
    </location>
</feature>
<protein>
    <submittedName>
        <fullName evidence="2">Uncharacterized protein</fullName>
    </submittedName>
</protein>
<dbReference type="EMBL" id="CAJOBC010045088">
    <property type="protein sequence ID" value="CAF4157662.1"/>
    <property type="molecule type" value="Genomic_DNA"/>
</dbReference>
<proteinExistence type="predicted"/>
<reference evidence="2" key="1">
    <citation type="submission" date="2021-02" db="EMBL/GenBank/DDBJ databases">
        <authorList>
            <person name="Nowell W R."/>
        </authorList>
    </citation>
    <scope>NUCLEOTIDE SEQUENCE</scope>
</reference>